<dbReference type="SUPFAM" id="SSF56672">
    <property type="entry name" value="DNA/RNA polymerases"/>
    <property type="match status" value="1"/>
</dbReference>
<reference evidence="2 3" key="1">
    <citation type="submission" date="2024-02" db="EMBL/GenBank/DDBJ databases">
        <title>A draft genome for the cacao thread blight pathogen Marasmius crinis-equi.</title>
        <authorList>
            <person name="Cohen S.P."/>
            <person name="Baruah I.K."/>
            <person name="Amoako-Attah I."/>
            <person name="Bukari Y."/>
            <person name="Meinhardt L.W."/>
            <person name="Bailey B.A."/>
        </authorList>
    </citation>
    <scope>NUCLEOTIDE SEQUENCE [LARGE SCALE GENOMIC DNA]</scope>
    <source>
        <strain evidence="2 3">GH-76</strain>
    </source>
</reference>
<evidence type="ECO:0000256" key="1">
    <source>
        <dbReference type="SAM" id="MobiDB-lite"/>
    </source>
</evidence>
<protein>
    <submittedName>
        <fullName evidence="2">Uncharacterized protein</fullName>
    </submittedName>
</protein>
<keyword evidence="3" id="KW-1185">Reference proteome</keyword>
<proteinExistence type="predicted"/>
<dbReference type="InterPro" id="IPR043502">
    <property type="entry name" value="DNA/RNA_pol_sf"/>
</dbReference>
<dbReference type="Proteomes" id="UP001465976">
    <property type="component" value="Unassembled WGS sequence"/>
</dbReference>
<gene>
    <name evidence="2" type="ORF">V5O48_016425</name>
</gene>
<comment type="caution">
    <text evidence="2">The sequence shown here is derived from an EMBL/GenBank/DDBJ whole genome shotgun (WGS) entry which is preliminary data.</text>
</comment>
<feature type="compositionally biased region" description="Low complexity" evidence="1">
    <location>
        <begin position="17"/>
        <end position="30"/>
    </location>
</feature>
<dbReference type="Gene3D" id="3.10.10.10">
    <property type="entry name" value="HIV Type 1 Reverse Transcriptase, subunit A, domain 1"/>
    <property type="match status" value="1"/>
</dbReference>
<dbReference type="EMBL" id="JBAHYK010002197">
    <property type="protein sequence ID" value="KAL0565599.1"/>
    <property type="molecule type" value="Genomic_DNA"/>
</dbReference>
<feature type="region of interest" description="Disordered" evidence="1">
    <location>
        <begin position="1"/>
        <end position="34"/>
    </location>
</feature>
<evidence type="ECO:0000313" key="3">
    <source>
        <dbReference type="Proteomes" id="UP001465976"/>
    </source>
</evidence>
<accession>A0ABR3ERR6</accession>
<sequence>MGHTSVIGQDSFEDDYNSNSSLEKSLSSDSPPDRNVCHHSSVFNLLNGVESSKTAKENPIVSNEPTPHLTVAASLREIDLDEQSDIAVDPIYWKGVIRNDNPDCSLPDFLVMALIDHGSSVVLIWADVARQARLRILPLHSSIAPDNAFSEQALDAPPLTLNTYCNIILRDPSNYWTAKCCHAVISPSLCADIIIDMPFIKQNELLVDVNELFVIHKPSSFDLLHPCAPPSTPLPALKFKEKLRRTASDFKSLVAQLKDHSSKIVAKVQAAHGPIETTDMDRVPVASALRSHIKDLAFLSHCKTHTAKLKDEYKDIFEPLPPVHDMPGDVLCKIKLKEAHTMLSKHSYPLPQKYRDAWKTLIQQHLDAGHIRPSSSSFASLHSWF</sequence>
<evidence type="ECO:0000313" key="2">
    <source>
        <dbReference type="EMBL" id="KAL0565599.1"/>
    </source>
</evidence>
<organism evidence="2 3">
    <name type="scientific">Marasmius crinis-equi</name>
    <dbReference type="NCBI Taxonomy" id="585013"/>
    <lineage>
        <taxon>Eukaryota</taxon>
        <taxon>Fungi</taxon>
        <taxon>Dikarya</taxon>
        <taxon>Basidiomycota</taxon>
        <taxon>Agaricomycotina</taxon>
        <taxon>Agaricomycetes</taxon>
        <taxon>Agaricomycetidae</taxon>
        <taxon>Agaricales</taxon>
        <taxon>Marasmiineae</taxon>
        <taxon>Marasmiaceae</taxon>
        <taxon>Marasmius</taxon>
    </lineage>
</organism>
<name>A0ABR3ERR6_9AGAR</name>